<dbReference type="HOGENOM" id="CLU_1075897_0_0_1"/>
<sequence>PSQPSSLWLSSGSPLALLWLSSGALSPSSFPGWFTKADGAGGFCCPPLPRLIFCFSSSSCFLLLLRSLYLTFAITFGSPACTSLPLRLSLARVARVALVVGLPSRVAVVLQLDAVQPFNFILCQQKYPDNILTSALIVSLSSASYRSSRRTGGSPVAQVSIRMLFIQGPCLLHGFGLTDMARSVAYRVPYSTFIMAAIISLRDVHAASHQLTKRKNWAAREPGVVLVSASSSLSQSACCPHTSTAGCNAVKLLLAQPRV</sequence>
<reference evidence="2" key="1">
    <citation type="journal article" date="2011" name="Genome Biol.">
        <title>Comparative and functional genomics provide insights into the pathogenicity of dermatophytic fungi.</title>
        <authorList>
            <person name="Burmester A."/>
            <person name="Shelest E."/>
            <person name="Gloeckner G."/>
            <person name="Heddergott C."/>
            <person name="Schindler S."/>
            <person name="Staib P."/>
            <person name="Heidel A."/>
            <person name="Felder M."/>
            <person name="Petzold A."/>
            <person name="Szafranski K."/>
            <person name="Feuermann M."/>
            <person name="Pedruzzi I."/>
            <person name="Priebe S."/>
            <person name="Groth M."/>
            <person name="Winkler R."/>
            <person name="Li W."/>
            <person name="Kniemeyer O."/>
            <person name="Schroeckh V."/>
            <person name="Hertweck C."/>
            <person name="Hube B."/>
            <person name="White T.C."/>
            <person name="Platzer M."/>
            <person name="Guthke R."/>
            <person name="Heitman J."/>
            <person name="Woestemeyer J."/>
            <person name="Zipfel P.F."/>
            <person name="Monod M."/>
            <person name="Brakhage A.A."/>
        </authorList>
    </citation>
    <scope>NUCLEOTIDE SEQUENCE [LARGE SCALE GENOMIC DNA]</scope>
    <source>
        <strain evidence="2">HKI 0517</strain>
    </source>
</reference>
<protein>
    <submittedName>
        <fullName evidence="1">Uncharacterized protein</fullName>
    </submittedName>
</protein>
<evidence type="ECO:0000313" key="2">
    <source>
        <dbReference type="Proteomes" id="UP000008383"/>
    </source>
</evidence>
<organism evidence="1 2">
    <name type="scientific">Trichophyton verrucosum (strain HKI 0517)</name>
    <dbReference type="NCBI Taxonomy" id="663202"/>
    <lineage>
        <taxon>Eukaryota</taxon>
        <taxon>Fungi</taxon>
        <taxon>Dikarya</taxon>
        <taxon>Ascomycota</taxon>
        <taxon>Pezizomycotina</taxon>
        <taxon>Eurotiomycetes</taxon>
        <taxon>Eurotiomycetidae</taxon>
        <taxon>Onygenales</taxon>
        <taxon>Arthrodermataceae</taxon>
        <taxon>Trichophyton</taxon>
    </lineage>
</organism>
<dbReference type="EMBL" id="ACYE01000470">
    <property type="protein sequence ID" value="EFE37607.1"/>
    <property type="molecule type" value="Genomic_DNA"/>
</dbReference>
<evidence type="ECO:0000313" key="1">
    <source>
        <dbReference type="EMBL" id="EFE37607.1"/>
    </source>
</evidence>
<gene>
    <name evidence="1" type="ORF">TRV_07702</name>
</gene>
<dbReference type="Proteomes" id="UP000008383">
    <property type="component" value="Unassembled WGS sequence"/>
</dbReference>
<dbReference type="GeneID" id="9579984"/>
<name>D4DKI0_TRIVH</name>
<comment type="caution">
    <text evidence="1">The sequence shown here is derived from an EMBL/GenBank/DDBJ whole genome shotgun (WGS) entry which is preliminary data.</text>
</comment>
<feature type="non-terminal residue" evidence="1">
    <location>
        <position position="1"/>
    </location>
</feature>
<proteinExistence type="predicted"/>
<dbReference type="RefSeq" id="XP_003018252.1">
    <property type="nucleotide sequence ID" value="XM_003018206.1"/>
</dbReference>
<accession>D4DKI0</accession>
<keyword evidence="2" id="KW-1185">Reference proteome</keyword>
<dbReference type="AlphaFoldDB" id="D4DKI0"/>
<dbReference type="KEGG" id="tve:TRV_07702"/>